<evidence type="ECO:0000313" key="6">
    <source>
        <dbReference type="Proteomes" id="UP001152798"/>
    </source>
</evidence>
<dbReference type="OrthoDB" id="6625384at2759"/>
<comment type="subcellular location">
    <subcellularLocation>
        <location evidence="1">Nucleus</location>
    </subcellularLocation>
</comment>
<dbReference type="Proteomes" id="UP001152798">
    <property type="component" value="Chromosome 6"/>
</dbReference>
<reference evidence="5" key="1">
    <citation type="submission" date="2022-01" db="EMBL/GenBank/DDBJ databases">
        <authorList>
            <person name="King R."/>
        </authorList>
    </citation>
    <scope>NUCLEOTIDE SEQUENCE</scope>
</reference>
<feature type="region of interest" description="Disordered" evidence="3">
    <location>
        <begin position="344"/>
        <end position="370"/>
    </location>
</feature>
<protein>
    <recommendedName>
        <fullName evidence="4">RED-like N-terminal domain-containing protein</fullName>
    </recommendedName>
</protein>
<keyword evidence="6" id="KW-1185">Reference proteome</keyword>
<dbReference type="InterPro" id="IPR039896">
    <property type="entry name" value="Red-like"/>
</dbReference>
<evidence type="ECO:0000256" key="2">
    <source>
        <dbReference type="ARBA" id="ARBA00023242"/>
    </source>
</evidence>
<evidence type="ECO:0000259" key="4">
    <source>
        <dbReference type="Pfam" id="PF07808"/>
    </source>
</evidence>
<feature type="region of interest" description="Disordered" evidence="3">
    <location>
        <begin position="1"/>
        <end position="58"/>
    </location>
</feature>
<gene>
    <name evidence="5" type="ORF">NEZAVI_LOCUS13004</name>
</gene>
<feature type="compositionally biased region" description="Basic and acidic residues" evidence="3">
    <location>
        <begin position="14"/>
        <end position="42"/>
    </location>
</feature>
<dbReference type="InterPro" id="IPR012916">
    <property type="entry name" value="RED_N"/>
</dbReference>
<dbReference type="EMBL" id="OV725082">
    <property type="protein sequence ID" value="CAH1404631.1"/>
    <property type="molecule type" value="Genomic_DNA"/>
</dbReference>
<accession>A0A9P0HNI3</accession>
<dbReference type="PANTHER" id="PTHR12765">
    <property type="entry name" value="RED PROTEIN IK FACTOR CYTOKINE IK"/>
    <property type="match status" value="1"/>
</dbReference>
<dbReference type="Pfam" id="PF07808">
    <property type="entry name" value="RED_N"/>
    <property type="match status" value="1"/>
</dbReference>
<organism evidence="5 6">
    <name type="scientific">Nezara viridula</name>
    <name type="common">Southern green stink bug</name>
    <name type="synonym">Cimex viridulus</name>
    <dbReference type="NCBI Taxonomy" id="85310"/>
    <lineage>
        <taxon>Eukaryota</taxon>
        <taxon>Metazoa</taxon>
        <taxon>Ecdysozoa</taxon>
        <taxon>Arthropoda</taxon>
        <taxon>Hexapoda</taxon>
        <taxon>Insecta</taxon>
        <taxon>Pterygota</taxon>
        <taxon>Neoptera</taxon>
        <taxon>Paraneoptera</taxon>
        <taxon>Hemiptera</taxon>
        <taxon>Heteroptera</taxon>
        <taxon>Panheteroptera</taxon>
        <taxon>Pentatomomorpha</taxon>
        <taxon>Pentatomoidea</taxon>
        <taxon>Pentatomidae</taxon>
        <taxon>Pentatominae</taxon>
        <taxon>Nezara</taxon>
    </lineage>
</organism>
<evidence type="ECO:0000256" key="3">
    <source>
        <dbReference type="SAM" id="MobiDB-lite"/>
    </source>
</evidence>
<evidence type="ECO:0000256" key="1">
    <source>
        <dbReference type="ARBA" id="ARBA00004123"/>
    </source>
</evidence>
<feature type="domain" description="RED-like N-terminal" evidence="4">
    <location>
        <begin position="47"/>
        <end position="260"/>
    </location>
</feature>
<proteinExistence type="predicted"/>
<name>A0A9P0HNI3_NEZVI</name>
<evidence type="ECO:0000313" key="5">
    <source>
        <dbReference type="EMBL" id="CAH1404631.1"/>
    </source>
</evidence>
<dbReference type="AlphaFoldDB" id="A0A9P0HNI3"/>
<keyword evidence="2" id="KW-0539">Nucleus</keyword>
<dbReference type="GO" id="GO:0005634">
    <property type="term" value="C:nucleus"/>
    <property type="evidence" value="ECO:0007669"/>
    <property type="project" value="UniProtKB-SubCell"/>
</dbReference>
<sequence>MEDTPKKPGNLTNKDFRELINGHIPIKREQTEPITRDAEVKKEKKQKKTKSKKYETRKRDDSLELLLSRYRDRARERREGKNPDYLCVSDNVIDPVAYHTVGPDAKYNIILAEKRKQLIHESKYLGGDMAHTHLVKGLDFALLNKVRSEIEAKTKEEPVETVVEEDVGFKCQMAKNIHEILFKSKPAEINPLFAPGKMCYLVDLIEEEQMDTDVPTTVIRSRVLTTDDGKRMITTDAIIDKIREVMHGATDEWKHKKLKKIEPPLEHIEQKKEEKQPKFSNMEKVRVSKTETMLKKLLAEPTGYAECYPGADAMLEAADDSDCEDMTPPEEYGPRAAFQFGLKKAAGRKKGQKASVDRELSRIRNRLQLK</sequence>